<protein>
    <submittedName>
        <fullName evidence="6">GAF and ANTAR domain-containing protein</fullName>
    </submittedName>
</protein>
<evidence type="ECO:0000259" key="5">
    <source>
        <dbReference type="PROSITE" id="PS50921"/>
    </source>
</evidence>
<dbReference type="Gene3D" id="3.30.450.40">
    <property type="match status" value="1"/>
</dbReference>
<dbReference type="Gene3D" id="1.10.10.10">
    <property type="entry name" value="Winged helix-like DNA-binding domain superfamily/Winged helix DNA-binding domain"/>
    <property type="match status" value="1"/>
</dbReference>
<reference evidence="6 7" key="1">
    <citation type="submission" date="2021-04" db="EMBL/GenBank/DDBJ databases">
        <authorList>
            <person name="Tang X."/>
            <person name="Zhou X."/>
            <person name="Chen X."/>
            <person name="Cernava T."/>
            <person name="Zhang C."/>
        </authorList>
    </citation>
    <scope>NUCLEOTIDE SEQUENCE [LARGE SCALE GENOMIC DNA]</scope>
    <source>
        <strain evidence="6 7">BH-SS-21</strain>
        <plasmid evidence="6">p1</plasmid>
    </source>
</reference>
<dbReference type="Pfam" id="PF03861">
    <property type="entry name" value="ANTAR"/>
    <property type="match status" value="1"/>
</dbReference>
<keyword evidence="4" id="KW-0804">Transcription</keyword>
<evidence type="ECO:0000256" key="2">
    <source>
        <dbReference type="ARBA" id="ARBA00022777"/>
    </source>
</evidence>
<keyword evidence="3" id="KW-0805">Transcription regulation</keyword>
<dbReference type="Proteomes" id="UP000677413">
    <property type="component" value="Unassembled WGS sequence"/>
</dbReference>
<dbReference type="SUPFAM" id="SSF52172">
    <property type="entry name" value="CheY-like"/>
    <property type="match status" value="1"/>
</dbReference>
<proteinExistence type="predicted"/>
<name>A0A940Y4X9_9ACTN</name>
<dbReference type="RefSeq" id="WP_210894628.1">
    <property type="nucleotide sequence ID" value="NZ_JAGPYQ010000004.1"/>
</dbReference>
<dbReference type="InterPro" id="IPR012074">
    <property type="entry name" value="GAF_ANTAR"/>
</dbReference>
<organism evidence="6 7">
    <name type="scientific">Streptomyces liliiviolaceus</name>
    <dbReference type="NCBI Taxonomy" id="2823109"/>
    <lineage>
        <taxon>Bacteria</taxon>
        <taxon>Bacillati</taxon>
        <taxon>Actinomycetota</taxon>
        <taxon>Actinomycetes</taxon>
        <taxon>Kitasatosporales</taxon>
        <taxon>Streptomycetaceae</taxon>
        <taxon>Streptomyces</taxon>
    </lineage>
</organism>
<dbReference type="GO" id="GO:0003723">
    <property type="term" value="F:RNA binding"/>
    <property type="evidence" value="ECO:0007669"/>
    <property type="project" value="InterPro"/>
</dbReference>
<evidence type="ECO:0000256" key="4">
    <source>
        <dbReference type="ARBA" id="ARBA00023163"/>
    </source>
</evidence>
<dbReference type="GO" id="GO:0016301">
    <property type="term" value="F:kinase activity"/>
    <property type="evidence" value="ECO:0007669"/>
    <property type="project" value="UniProtKB-KW"/>
</dbReference>
<dbReference type="EMBL" id="JAGPYQ010000004">
    <property type="protein sequence ID" value="MBQ0855683.1"/>
    <property type="molecule type" value="Genomic_DNA"/>
</dbReference>
<dbReference type="PROSITE" id="PS50921">
    <property type="entry name" value="ANTAR"/>
    <property type="match status" value="1"/>
</dbReference>
<dbReference type="InterPro" id="IPR005561">
    <property type="entry name" value="ANTAR"/>
</dbReference>
<accession>A0A940Y4X9</accession>
<geneLocation type="plasmid" evidence="6">
    <name>p1</name>
</geneLocation>
<dbReference type="Pfam" id="PF13185">
    <property type="entry name" value="GAF_2"/>
    <property type="match status" value="1"/>
</dbReference>
<keyword evidence="7" id="KW-1185">Reference proteome</keyword>
<dbReference type="SMART" id="SM01012">
    <property type="entry name" value="ANTAR"/>
    <property type="match status" value="1"/>
</dbReference>
<keyword evidence="2" id="KW-0418">Kinase</keyword>
<dbReference type="InterPro" id="IPR029016">
    <property type="entry name" value="GAF-like_dom_sf"/>
</dbReference>
<gene>
    <name evidence="6" type="ORF">J8N05_46860</name>
</gene>
<dbReference type="SMART" id="SM00065">
    <property type="entry name" value="GAF"/>
    <property type="match status" value="1"/>
</dbReference>
<feature type="domain" description="ANTAR" evidence="5">
    <location>
        <begin position="169"/>
        <end position="230"/>
    </location>
</feature>
<evidence type="ECO:0000256" key="3">
    <source>
        <dbReference type="ARBA" id="ARBA00023015"/>
    </source>
</evidence>
<dbReference type="AlphaFoldDB" id="A0A940Y4X9"/>
<dbReference type="InterPro" id="IPR003018">
    <property type="entry name" value="GAF"/>
</dbReference>
<evidence type="ECO:0000256" key="1">
    <source>
        <dbReference type="ARBA" id="ARBA00022679"/>
    </source>
</evidence>
<dbReference type="PIRSF" id="PIRSF036625">
    <property type="entry name" value="GAF_ANTAR"/>
    <property type="match status" value="1"/>
</dbReference>
<sequence length="244" mass="26990">MTGQQRVLDVLVEAVDTLTEDFDLIDFLYRLSTRCVELLDVDAAGVMIVDQHGELQLIAASDEHTRLLELFALQHNQGPCVRCYHTGQAQLNISLTSGAATLDFGPFAAQARTAGFTVTHALPMKLRHEVIGAVNLFGTRLRRLSDTDIQIGQAIADVATIAILQQRTIEQGHLEKAQLQAALASRVIIEQAKGVLSERYNLSLDETFSAMRTYARPHHLRLTELAQHVIDNTFDGDFTQTDTP</sequence>
<keyword evidence="1" id="KW-0808">Transferase</keyword>
<evidence type="ECO:0000313" key="6">
    <source>
        <dbReference type="EMBL" id="MBQ0855683.1"/>
    </source>
</evidence>
<dbReference type="SUPFAM" id="SSF55781">
    <property type="entry name" value="GAF domain-like"/>
    <property type="match status" value="1"/>
</dbReference>
<dbReference type="InterPro" id="IPR011006">
    <property type="entry name" value="CheY-like_superfamily"/>
</dbReference>
<dbReference type="InterPro" id="IPR036388">
    <property type="entry name" value="WH-like_DNA-bd_sf"/>
</dbReference>
<comment type="caution">
    <text evidence="6">The sequence shown here is derived from an EMBL/GenBank/DDBJ whole genome shotgun (WGS) entry which is preliminary data.</text>
</comment>
<evidence type="ECO:0000313" key="7">
    <source>
        <dbReference type="Proteomes" id="UP000677413"/>
    </source>
</evidence>
<keyword evidence="6" id="KW-0614">Plasmid</keyword>